<gene>
    <name evidence="2" type="ORF">AM588_10003568</name>
</gene>
<feature type="compositionally biased region" description="Acidic residues" evidence="1">
    <location>
        <begin position="146"/>
        <end position="167"/>
    </location>
</feature>
<feature type="region of interest" description="Disordered" evidence="1">
    <location>
        <begin position="539"/>
        <end position="691"/>
    </location>
</feature>
<dbReference type="Proteomes" id="UP000054636">
    <property type="component" value="Unassembled WGS sequence"/>
</dbReference>
<feature type="compositionally biased region" description="Acidic residues" evidence="1">
    <location>
        <begin position="541"/>
        <end position="551"/>
    </location>
</feature>
<feature type="region of interest" description="Disordered" evidence="1">
    <location>
        <begin position="480"/>
        <end position="517"/>
    </location>
</feature>
<proteinExistence type="predicted"/>
<dbReference type="EMBL" id="LNFP01000809">
    <property type="protein sequence ID" value="KUF89428.1"/>
    <property type="molecule type" value="Genomic_DNA"/>
</dbReference>
<organism evidence="2 3">
    <name type="scientific">Phytophthora nicotianae</name>
    <name type="common">Potato buckeye rot agent</name>
    <name type="synonym">Phytophthora parasitica</name>
    <dbReference type="NCBI Taxonomy" id="4792"/>
    <lineage>
        <taxon>Eukaryota</taxon>
        <taxon>Sar</taxon>
        <taxon>Stramenopiles</taxon>
        <taxon>Oomycota</taxon>
        <taxon>Peronosporomycetes</taxon>
        <taxon>Peronosporales</taxon>
        <taxon>Peronosporaceae</taxon>
        <taxon>Phytophthora</taxon>
    </lineage>
</organism>
<comment type="caution">
    <text evidence="2">The sequence shown here is derived from an EMBL/GenBank/DDBJ whole genome shotgun (WGS) entry which is preliminary data.</text>
</comment>
<feature type="compositionally biased region" description="Basic and acidic residues" evidence="1">
    <location>
        <begin position="642"/>
        <end position="656"/>
    </location>
</feature>
<name>A0A0W8CZI7_PHYNI</name>
<evidence type="ECO:0000256" key="1">
    <source>
        <dbReference type="SAM" id="MobiDB-lite"/>
    </source>
</evidence>
<feature type="region of interest" description="Disordered" evidence="1">
    <location>
        <begin position="195"/>
        <end position="220"/>
    </location>
</feature>
<protein>
    <submittedName>
        <fullName evidence="2">Chaperone protein DnaJ</fullName>
    </submittedName>
</protein>
<feature type="region of interest" description="Disordered" evidence="1">
    <location>
        <begin position="439"/>
        <end position="463"/>
    </location>
</feature>
<dbReference type="AlphaFoldDB" id="A0A0W8CZI7"/>
<feature type="region of interest" description="Disordered" evidence="1">
    <location>
        <begin position="125"/>
        <end position="177"/>
    </location>
</feature>
<reference evidence="2 3" key="1">
    <citation type="submission" date="2015-11" db="EMBL/GenBank/DDBJ databases">
        <title>Genomes and virulence difference between two physiological races of Phytophthora nicotianae.</title>
        <authorList>
            <person name="Liu H."/>
            <person name="Ma X."/>
            <person name="Yu H."/>
            <person name="Fang D."/>
            <person name="Li Y."/>
            <person name="Wang X."/>
            <person name="Wang W."/>
            <person name="Dong Y."/>
            <person name="Xiao B."/>
        </authorList>
    </citation>
    <scope>NUCLEOTIDE SEQUENCE [LARGE SCALE GENOMIC DNA]</scope>
    <source>
        <strain evidence="3">race 1</strain>
    </source>
</reference>
<feature type="compositionally biased region" description="Basic and acidic residues" evidence="1">
    <location>
        <begin position="599"/>
        <end position="610"/>
    </location>
</feature>
<evidence type="ECO:0000313" key="3">
    <source>
        <dbReference type="Proteomes" id="UP000054636"/>
    </source>
</evidence>
<accession>A0A0W8CZI7</accession>
<sequence>MQDMDTDLLNFDAFFSPNNDEGVEDLWNLAVTTAVGHDDDLLDVAELEPLSPIMKEEPHEEPNQVQVKQEPANRLGLKIDTQMLNTSKESWLSQYENAKANGTPTATLPARFALLSTTCVYEPGFTTSPRGKRRISQANAAPVESQPDEDEEDEGDEGGQEGEEEQGGGDNEPFMLSGDEDYILPLFTDSELSAMVESPSKLSNASTSSGAQSPLQGLDDAMPHDPVPNGSVADAGSLMNEQEIPDVINMFNSIFESSQTFLTAQQPVFDLTGTADSNGTIPDNINPAMFSGAPVLPFNLVNATAPNVPFDYFSPSGYAAAANQFMDSYGHQIQPFFLNPQGQVNANSQLAAAMAMANTAAMNTMLKMNASYGVPIAPMDRRTGSMPPPKVAAPIKPRLPIQRTVSASSTASSTNRHDKCPKYLANCTLWKHKLPPKSRKPKLVIDNVDSRPRSSNTFPSVEDLLDGSLEDKLLGKRDDDLEVTTAEEEAWRQRRQQVKDEEDLSMKSLGDDEEDESRSHALVWDLSDRNMAQEIRKEATDLVEDEEEEEAFGSAKEDSNDDDQETKHVDDGGDFNLDRLTQLSARSPDDSYASVLNSYREDPRVFRDTELDNATEVSDTFLAPSSVDNSSFLVDDDDEGHEQEQQQKEEHDNDHDQGEDDNTEKHRSNSNSSSRKRSSKKKSRSKKSSRK</sequence>
<feature type="compositionally biased region" description="Polar residues" evidence="1">
    <location>
        <begin position="200"/>
        <end position="215"/>
    </location>
</feature>
<evidence type="ECO:0000313" key="2">
    <source>
        <dbReference type="EMBL" id="KUF89428.1"/>
    </source>
</evidence>
<feature type="compositionally biased region" description="Basic residues" evidence="1">
    <location>
        <begin position="674"/>
        <end position="691"/>
    </location>
</feature>